<keyword evidence="2" id="KW-0479">Metal-binding</keyword>
<protein>
    <submittedName>
        <fullName evidence="4">Cytochrome P450</fullName>
    </submittedName>
</protein>
<dbReference type="Pfam" id="PF00067">
    <property type="entry name" value="p450"/>
    <property type="match status" value="1"/>
</dbReference>
<organism evidence="4 5">
    <name type="scientific">Pseudonocardia yuanmonensis</name>
    <dbReference type="NCBI Taxonomy" id="1095914"/>
    <lineage>
        <taxon>Bacteria</taxon>
        <taxon>Bacillati</taxon>
        <taxon>Actinomycetota</taxon>
        <taxon>Actinomycetes</taxon>
        <taxon>Pseudonocardiales</taxon>
        <taxon>Pseudonocardiaceae</taxon>
        <taxon>Pseudonocardia</taxon>
    </lineage>
</organism>
<proteinExistence type="inferred from homology"/>
<accession>A0ABP8WST4</accession>
<feature type="compositionally biased region" description="Low complexity" evidence="3">
    <location>
        <begin position="1"/>
        <end position="17"/>
    </location>
</feature>
<comment type="caution">
    <text evidence="4">The sequence shown here is derived from an EMBL/GenBank/DDBJ whole genome shotgun (WGS) entry which is preliminary data.</text>
</comment>
<keyword evidence="2" id="KW-0560">Oxidoreductase</keyword>
<dbReference type="InterPro" id="IPR017972">
    <property type="entry name" value="Cyt_P450_CS"/>
</dbReference>
<dbReference type="PROSITE" id="PS00086">
    <property type="entry name" value="CYTOCHROME_P450"/>
    <property type="match status" value="1"/>
</dbReference>
<dbReference type="InterPro" id="IPR001128">
    <property type="entry name" value="Cyt_P450"/>
</dbReference>
<evidence type="ECO:0000256" key="1">
    <source>
        <dbReference type="ARBA" id="ARBA00010617"/>
    </source>
</evidence>
<reference evidence="5" key="1">
    <citation type="journal article" date="2019" name="Int. J. Syst. Evol. Microbiol.">
        <title>The Global Catalogue of Microorganisms (GCM) 10K type strain sequencing project: providing services to taxonomists for standard genome sequencing and annotation.</title>
        <authorList>
            <consortium name="The Broad Institute Genomics Platform"/>
            <consortium name="The Broad Institute Genome Sequencing Center for Infectious Disease"/>
            <person name="Wu L."/>
            <person name="Ma J."/>
        </authorList>
    </citation>
    <scope>NUCLEOTIDE SEQUENCE [LARGE SCALE GENOMIC DNA]</scope>
    <source>
        <strain evidence="5">JCM 18055</strain>
    </source>
</reference>
<name>A0ABP8WST4_9PSEU</name>
<evidence type="ECO:0000256" key="2">
    <source>
        <dbReference type="RuleBase" id="RU000461"/>
    </source>
</evidence>
<feature type="region of interest" description="Disordered" evidence="3">
    <location>
        <begin position="1"/>
        <end position="22"/>
    </location>
</feature>
<dbReference type="PANTHER" id="PTHR46696">
    <property type="entry name" value="P450, PUTATIVE (EUROFUNG)-RELATED"/>
    <property type="match status" value="1"/>
</dbReference>
<dbReference type="InterPro" id="IPR002397">
    <property type="entry name" value="Cyt_P450_B"/>
</dbReference>
<dbReference type="EMBL" id="BAABIC010000010">
    <property type="protein sequence ID" value="GAA4693573.1"/>
    <property type="molecule type" value="Genomic_DNA"/>
</dbReference>
<keyword evidence="2" id="KW-0503">Monooxygenase</keyword>
<keyword evidence="2" id="KW-0408">Iron</keyword>
<dbReference type="PRINTS" id="PR00385">
    <property type="entry name" value="P450"/>
</dbReference>
<dbReference type="SUPFAM" id="SSF48264">
    <property type="entry name" value="Cytochrome P450"/>
    <property type="match status" value="1"/>
</dbReference>
<sequence length="424" mass="46271">MTGSAATGTKAGTAAGADAGGAAGRGVEELPLHMQRDGFDPARELAAIREGAGVRKVRTPFGLEAWLVTRWADVREVLGDPERFSNEWEGAFRVPGMPERSPEEIARLRAGNLLAFDPPAHTRLRRMLTPEFTGRRMQRLEPRVREIVDQHLDAMEQAGPPADLVADFALPVPSLVICELLGVPYEDRAEFQRRSARLLDLSVPMDVRLRAQEEQRGYMASLIARERAEPGEGLLGMLVREHGDELTDDELIGIANLLLIAGHETTSNMLGLGTLALMDHPDQLALVRDDPEAVGPAVEELLRWLSIVHSGTIKSATGPAEIAGQPVAEGELVMLSIPAANRDSALLEDPERLDVRRGALGHVAFGHGVHHCLGAPLARMEMRVAFPALLRRFPDLRPAADDRRFRSFNVVYGMEILPVTWGGA</sequence>
<comment type="similarity">
    <text evidence="1 2">Belongs to the cytochrome P450 family.</text>
</comment>
<dbReference type="PRINTS" id="PR00359">
    <property type="entry name" value="BP450"/>
</dbReference>
<dbReference type="CDD" id="cd11030">
    <property type="entry name" value="CYP105-like"/>
    <property type="match status" value="1"/>
</dbReference>
<keyword evidence="5" id="KW-1185">Reference proteome</keyword>
<dbReference type="PANTHER" id="PTHR46696:SF1">
    <property type="entry name" value="CYTOCHROME P450 YJIB-RELATED"/>
    <property type="match status" value="1"/>
</dbReference>
<evidence type="ECO:0000256" key="3">
    <source>
        <dbReference type="SAM" id="MobiDB-lite"/>
    </source>
</evidence>
<dbReference type="Proteomes" id="UP001500325">
    <property type="component" value="Unassembled WGS sequence"/>
</dbReference>
<dbReference type="InterPro" id="IPR036396">
    <property type="entry name" value="Cyt_P450_sf"/>
</dbReference>
<evidence type="ECO:0000313" key="5">
    <source>
        <dbReference type="Proteomes" id="UP001500325"/>
    </source>
</evidence>
<keyword evidence="2" id="KW-0349">Heme</keyword>
<evidence type="ECO:0000313" key="4">
    <source>
        <dbReference type="EMBL" id="GAA4693573.1"/>
    </source>
</evidence>
<dbReference type="Gene3D" id="1.10.630.10">
    <property type="entry name" value="Cytochrome P450"/>
    <property type="match status" value="1"/>
</dbReference>
<gene>
    <name evidence="4" type="ORF">GCM10023215_33650</name>
</gene>